<accession>A0A395H4R0</accession>
<dbReference type="RefSeq" id="XP_025575531.1">
    <property type="nucleotide sequence ID" value="XM_025720874.1"/>
</dbReference>
<protein>
    <submittedName>
        <fullName evidence="1">Uncharacterized protein</fullName>
    </submittedName>
</protein>
<dbReference type="VEuPathDB" id="FungiDB:BO80DRAFT_434480"/>
<reference evidence="1 2" key="1">
    <citation type="submission" date="2018-02" db="EMBL/GenBank/DDBJ databases">
        <title>The genomes of Aspergillus section Nigri reveals drivers in fungal speciation.</title>
        <authorList>
            <consortium name="DOE Joint Genome Institute"/>
            <person name="Vesth T.C."/>
            <person name="Nybo J."/>
            <person name="Theobald S."/>
            <person name="Brandl J."/>
            <person name="Frisvad J.C."/>
            <person name="Nielsen K.F."/>
            <person name="Lyhne E.K."/>
            <person name="Kogle M.E."/>
            <person name="Kuo A."/>
            <person name="Riley R."/>
            <person name="Clum A."/>
            <person name="Nolan M."/>
            <person name="Lipzen A."/>
            <person name="Salamov A."/>
            <person name="Henrissat B."/>
            <person name="Wiebenga A."/>
            <person name="De vries R.P."/>
            <person name="Grigoriev I.V."/>
            <person name="Mortensen U.H."/>
            <person name="Andersen M.R."/>
            <person name="Baker S.E."/>
        </authorList>
    </citation>
    <scope>NUCLEOTIDE SEQUENCE [LARGE SCALE GENOMIC DNA]</scope>
    <source>
        <strain evidence="1 2">CBS 121593</strain>
    </source>
</reference>
<dbReference type="GeneID" id="37225739"/>
<dbReference type="Proteomes" id="UP000249402">
    <property type="component" value="Unassembled WGS sequence"/>
</dbReference>
<keyword evidence="2" id="KW-1185">Reference proteome</keyword>
<evidence type="ECO:0000313" key="1">
    <source>
        <dbReference type="EMBL" id="RAL01204.1"/>
    </source>
</evidence>
<organism evidence="1 2">
    <name type="scientific">Aspergillus ibericus CBS 121593</name>
    <dbReference type="NCBI Taxonomy" id="1448316"/>
    <lineage>
        <taxon>Eukaryota</taxon>
        <taxon>Fungi</taxon>
        <taxon>Dikarya</taxon>
        <taxon>Ascomycota</taxon>
        <taxon>Pezizomycotina</taxon>
        <taxon>Eurotiomycetes</taxon>
        <taxon>Eurotiomycetidae</taxon>
        <taxon>Eurotiales</taxon>
        <taxon>Aspergillaceae</taxon>
        <taxon>Aspergillus</taxon>
        <taxon>Aspergillus subgen. Circumdati</taxon>
    </lineage>
</organism>
<dbReference type="AlphaFoldDB" id="A0A395H4R0"/>
<proteinExistence type="predicted"/>
<dbReference type="EMBL" id="KZ824436">
    <property type="protein sequence ID" value="RAL01204.1"/>
    <property type="molecule type" value="Genomic_DNA"/>
</dbReference>
<gene>
    <name evidence="1" type="ORF">BO80DRAFT_434480</name>
</gene>
<sequence>MIGDSQSSASAKTRQDQARDILLKAMVPSLPKEAPLKDKKVTSIGTAVKSIYPRIQNFKITENLTTSDADKLTQENKNMVLLSCTVYQKHHLKACSHSPN</sequence>
<evidence type="ECO:0000313" key="2">
    <source>
        <dbReference type="Proteomes" id="UP000249402"/>
    </source>
</evidence>
<name>A0A395H4R0_9EURO</name>